<keyword evidence="2" id="KW-1185">Reference proteome</keyword>
<organism evidence="1 2">
    <name type="scientific">Desmophyllum pertusum</name>
    <dbReference type="NCBI Taxonomy" id="174260"/>
    <lineage>
        <taxon>Eukaryota</taxon>
        <taxon>Metazoa</taxon>
        <taxon>Cnidaria</taxon>
        <taxon>Anthozoa</taxon>
        <taxon>Hexacorallia</taxon>
        <taxon>Scleractinia</taxon>
        <taxon>Caryophylliina</taxon>
        <taxon>Caryophylliidae</taxon>
        <taxon>Desmophyllum</taxon>
    </lineage>
</organism>
<gene>
    <name evidence="1" type="ORF">OS493_018588</name>
</gene>
<proteinExistence type="predicted"/>
<sequence length="204" mass="23041">METNEVSVSKELSVGVLTNVMQPLLVQPAEGMMETNEESLPATPSTVRQETIWKKIENQLQWNRSWSTHTLLKAFLFEPHRCQRENDLLDSYSEKEIMNHFLKVLICITLVVLVCSGTEGKRKRPAKGNKPPSGAKKAEGENCDINGIHWGTCQTKVSCPTGPILNCGKDLHCCRQNIPHSFSDEAAISEKEYSAYLKLRDNYY</sequence>
<dbReference type="Proteomes" id="UP001163046">
    <property type="component" value="Unassembled WGS sequence"/>
</dbReference>
<evidence type="ECO:0000313" key="2">
    <source>
        <dbReference type="Proteomes" id="UP001163046"/>
    </source>
</evidence>
<reference evidence="1" key="1">
    <citation type="submission" date="2023-01" db="EMBL/GenBank/DDBJ databases">
        <title>Genome assembly of the deep-sea coral Lophelia pertusa.</title>
        <authorList>
            <person name="Herrera S."/>
            <person name="Cordes E."/>
        </authorList>
    </citation>
    <scope>NUCLEOTIDE SEQUENCE</scope>
    <source>
        <strain evidence="1">USNM1676648</strain>
        <tissue evidence="1">Polyp</tissue>
    </source>
</reference>
<name>A0A9W9ZND6_9CNID</name>
<evidence type="ECO:0000313" key="1">
    <source>
        <dbReference type="EMBL" id="KAJ7384901.1"/>
    </source>
</evidence>
<comment type="caution">
    <text evidence="1">The sequence shown here is derived from an EMBL/GenBank/DDBJ whole genome shotgun (WGS) entry which is preliminary data.</text>
</comment>
<accession>A0A9W9ZND6</accession>
<dbReference type="OrthoDB" id="10579053at2759"/>
<dbReference type="AlphaFoldDB" id="A0A9W9ZND6"/>
<dbReference type="EMBL" id="MU825883">
    <property type="protein sequence ID" value="KAJ7384901.1"/>
    <property type="molecule type" value="Genomic_DNA"/>
</dbReference>
<protein>
    <submittedName>
        <fullName evidence="1">Uncharacterized protein</fullName>
    </submittedName>
</protein>